<sequence>MRSNDDFRQLLTSKRTAAVPAVEHKGGDKNKDKDYNKANPEAPKSGDQKAKQKRPFKGKKVKGDEEFEGYGEQTKALNEIMSRYVDRAAERRKAEASDVGKAAIEKAQTQINQMNGPFSSDMPVLGRIEEIEKSKYLGGDLEHTHLVKGLDYSLLQKVKSKAEVEEELEDDALEKEFLEKKPESTSLFEIKSRLAKNIERIVMKNKYPLVNKAFRKGRMAFSFDLEDEDADIPTTVLRSVNDEDLSVNTMKKNIDKAVYTKLSIILANSKIDPKKRKKESEGDVEVKVQNIPMNMNIFDEEDGDYHYEKAASSSLNTSKGKNTNYFDEPMDECKEVVKEEIDMFGNIVEMATKVKVVSPPKASIQKRMLEIQGMGDDDAYSELYPSAAGFGESVLSDDDSEEEGGPKKKKKKGPEPEVSTKEGGNRKQRREAQAQERKLNSELTKINKIMDKRKDGKK</sequence>
<name>A0AC35TSL5_9BILA</name>
<accession>A0AC35TSL5</accession>
<proteinExistence type="predicted"/>
<protein>
    <submittedName>
        <fullName evidence="2">RED_N domain-containing protein</fullName>
    </submittedName>
</protein>
<organism evidence="1 2">
    <name type="scientific">Rhabditophanes sp. KR3021</name>
    <dbReference type="NCBI Taxonomy" id="114890"/>
    <lineage>
        <taxon>Eukaryota</taxon>
        <taxon>Metazoa</taxon>
        <taxon>Ecdysozoa</taxon>
        <taxon>Nematoda</taxon>
        <taxon>Chromadorea</taxon>
        <taxon>Rhabditida</taxon>
        <taxon>Tylenchina</taxon>
        <taxon>Panagrolaimomorpha</taxon>
        <taxon>Strongyloidoidea</taxon>
        <taxon>Alloionematidae</taxon>
        <taxon>Rhabditophanes</taxon>
    </lineage>
</organism>
<reference evidence="2" key="1">
    <citation type="submission" date="2016-11" db="UniProtKB">
        <authorList>
            <consortium name="WormBaseParasite"/>
        </authorList>
    </citation>
    <scope>IDENTIFICATION</scope>
    <source>
        <strain evidence="2">KR3021</strain>
    </source>
</reference>
<dbReference type="Proteomes" id="UP000095286">
    <property type="component" value="Unplaced"/>
</dbReference>
<dbReference type="WBParaSite" id="RSKR_0000343900.1">
    <property type="protein sequence ID" value="RSKR_0000343900.1"/>
    <property type="gene ID" value="RSKR_0000343900"/>
</dbReference>
<evidence type="ECO:0000313" key="2">
    <source>
        <dbReference type="WBParaSite" id="RSKR_0000343900.1"/>
    </source>
</evidence>
<evidence type="ECO:0000313" key="1">
    <source>
        <dbReference type="Proteomes" id="UP000095286"/>
    </source>
</evidence>